<evidence type="ECO:0000313" key="2">
    <source>
        <dbReference type="Proteomes" id="UP001056120"/>
    </source>
</evidence>
<reference evidence="2" key="1">
    <citation type="journal article" date="2022" name="Mol. Ecol. Resour.">
        <title>The genomes of chicory, endive, great burdock and yacon provide insights into Asteraceae palaeo-polyploidization history and plant inulin production.</title>
        <authorList>
            <person name="Fan W."/>
            <person name="Wang S."/>
            <person name="Wang H."/>
            <person name="Wang A."/>
            <person name="Jiang F."/>
            <person name="Liu H."/>
            <person name="Zhao H."/>
            <person name="Xu D."/>
            <person name="Zhang Y."/>
        </authorList>
    </citation>
    <scope>NUCLEOTIDE SEQUENCE [LARGE SCALE GENOMIC DNA]</scope>
    <source>
        <strain evidence="2">cv. Yunnan</strain>
    </source>
</reference>
<gene>
    <name evidence="1" type="ORF">L1987_22552</name>
</gene>
<dbReference type="EMBL" id="CM042025">
    <property type="protein sequence ID" value="KAI3806641.1"/>
    <property type="molecule type" value="Genomic_DNA"/>
</dbReference>
<dbReference type="Proteomes" id="UP001056120">
    <property type="component" value="Linkage Group LG08"/>
</dbReference>
<proteinExistence type="predicted"/>
<reference evidence="1 2" key="2">
    <citation type="journal article" date="2022" name="Mol. Ecol. Resour.">
        <title>The genomes of chicory, endive, great burdock and yacon provide insights into Asteraceae paleo-polyploidization history and plant inulin production.</title>
        <authorList>
            <person name="Fan W."/>
            <person name="Wang S."/>
            <person name="Wang H."/>
            <person name="Wang A."/>
            <person name="Jiang F."/>
            <person name="Liu H."/>
            <person name="Zhao H."/>
            <person name="Xu D."/>
            <person name="Zhang Y."/>
        </authorList>
    </citation>
    <scope>NUCLEOTIDE SEQUENCE [LARGE SCALE GENOMIC DNA]</scope>
    <source>
        <strain evidence="2">cv. Yunnan</strain>
        <tissue evidence="1">Leaves</tissue>
    </source>
</reference>
<protein>
    <submittedName>
        <fullName evidence="1">Uncharacterized protein</fullName>
    </submittedName>
</protein>
<comment type="caution">
    <text evidence="1">The sequence shown here is derived from an EMBL/GenBank/DDBJ whole genome shotgun (WGS) entry which is preliminary data.</text>
</comment>
<evidence type="ECO:0000313" key="1">
    <source>
        <dbReference type="EMBL" id="KAI3806641.1"/>
    </source>
</evidence>
<keyword evidence="2" id="KW-1185">Reference proteome</keyword>
<name>A0ACB9IGM1_9ASTR</name>
<sequence length="83" mass="9673">MYNACLNFHNFLVTSILYKFVALYDFLMMSNRDKKLANYESGSSLGSFEELGFLLDMAVLKERDCGFKMWMKSKDGEDYVIDI</sequence>
<organism evidence="1 2">
    <name type="scientific">Smallanthus sonchifolius</name>
    <dbReference type="NCBI Taxonomy" id="185202"/>
    <lineage>
        <taxon>Eukaryota</taxon>
        <taxon>Viridiplantae</taxon>
        <taxon>Streptophyta</taxon>
        <taxon>Embryophyta</taxon>
        <taxon>Tracheophyta</taxon>
        <taxon>Spermatophyta</taxon>
        <taxon>Magnoliopsida</taxon>
        <taxon>eudicotyledons</taxon>
        <taxon>Gunneridae</taxon>
        <taxon>Pentapetalae</taxon>
        <taxon>asterids</taxon>
        <taxon>campanulids</taxon>
        <taxon>Asterales</taxon>
        <taxon>Asteraceae</taxon>
        <taxon>Asteroideae</taxon>
        <taxon>Heliantheae alliance</taxon>
        <taxon>Millerieae</taxon>
        <taxon>Smallanthus</taxon>
    </lineage>
</organism>
<accession>A0ACB9IGM1</accession>